<feature type="non-terminal residue" evidence="1">
    <location>
        <position position="148"/>
    </location>
</feature>
<organism evidence="1 2">
    <name type="scientific">Mesorhabditis spiculigera</name>
    <dbReference type="NCBI Taxonomy" id="96644"/>
    <lineage>
        <taxon>Eukaryota</taxon>
        <taxon>Metazoa</taxon>
        <taxon>Ecdysozoa</taxon>
        <taxon>Nematoda</taxon>
        <taxon>Chromadorea</taxon>
        <taxon>Rhabditida</taxon>
        <taxon>Rhabditina</taxon>
        <taxon>Rhabditomorpha</taxon>
        <taxon>Rhabditoidea</taxon>
        <taxon>Rhabditidae</taxon>
        <taxon>Mesorhabditinae</taxon>
        <taxon>Mesorhabditis</taxon>
    </lineage>
</organism>
<evidence type="ECO:0000313" key="2">
    <source>
        <dbReference type="Proteomes" id="UP001177023"/>
    </source>
</evidence>
<proteinExistence type="predicted"/>
<dbReference type="EMBL" id="CATQJA010002432">
    <property type="protein sequence ID" value="CAJ0570658.1"/>
    <property type="molecule type" value="Genomic_DNA"/>
</dbReference>
<accession>A0AA36CKT9</accession>
<evidence type="ECO:0000313" key="1">
    <source>
        <dbReference type="EMBL" id="CAJ0570658.1"/>
    </source>
</evidence>
<gene>
    <name evidence="1" type="ORF">MSPICULIGERA_LOCUS9095</name>
</gene>
<name>A0AA36CKT9_9BILA</name>
<comment type="caution">
    <text evidence="1">The sequence shown here is derived from an EMBL/GenBank/DDBJ whole genome shotgun (WGS) entry which is preliminary data.</text>
</comment>
<dbReference type="AlphaFoldDB" id="A0AA36CKT9"/>
<sequence length="148" mass="17007">MKIKKTVCLRVPLIMATEREIEVLQVIVKGDSEFDWPGGSRRLQKTVRPEAPIANRFGIQLESRVRQIYVPDRDGPEDECVIYFILDATPDRKTIKIGLIIFYTDSITELPKCRRFPEATCKDVFMPCQQFKLLKSTTVNRISSLISS</sequence>
<reference evidence="1" key="1">
    <citation type="submission" date="2023-06" db="EMBL/GenBank/DDBJ databases">
        <authorList>
            <person name="Delattre M."/>
        </authorList>
    </citation>
    <scope>NUCLEOTIDE SEQUENCE</scope>
    <source>
        <strain evidence="1">AF72</strain>
    </source>
</reference>
<dbReference type="Proteomes" id="UP001177023">
    <property type="component" value="Unassembled WGS sequence"/>
</dbReference>
<protein>
    <submittedName>
        <fullName evidence="1">Uncharacterized protein</fullName>
    </submittedName>
</protein>
<keyword evidence="2" id="KW-1185">Reference proteome</keyword>